<dbReference type="OrthoDB" id="9790252at2"/>
<dbReference type="EMBL" id="LVJN01000020">
    <property type="protein sequence ID" value="OSM01384.1"/>
    <property type="molecule type" value="Genomic_DNA"/>
</dbReference>
<keyword evidence="2" id="KW-0472">Membrane</keyword>
<dbReference type="AlphaFoldDB" id="A0A1Y2K2H2"/>
<dbReference type="SUPFAM" id="SSF47413">
    <property type="entry name" value="lambda repressor-like DNA-binding domains"/>
    <property type="match status" value="1"/>
</dbReference>
<keyword evidence="2" id="KW-1133">Transmembrane helix</keyword>
<dbReference type="InterPro" id="IPR025194">
    <property type="entry name" value="RodZ-like_C"/>
</dbReference>
<dbReference type="PANTHER" id="PTHR34475">
    <property type="match status" value="1"/>
</dbReference>
<accession>A0A1Y2K2H2</accession>
<protein>
    <submittedName>
        <fullName evidence="4">Putative Cytoskeleton protein rodZ</fullName>
    </submittedName>
</protein>
<feature type="domain" description="Cytoskeleton protein RodZ-like C-terminal" evidence="3">
    <location>
        <begin position="345"/>
        <end position="416"/>
    </location>
</feature>
<dbReference type="RefSeq" id="WP_085442627.1">
    <property type="nucleotide sequence ID" value="NZ_LVJN01000020.1"/>
</dbReference>
<dbReference type="Gene3D" id="1.10.260.40">
    <property type="entry name" value="lambda repressor-like DNA-binding domains"/>
    <property type="match status" value="1"/>
</dbReference>
<reference evidence="4 5" key="1">
    <citation type="journal article" date="2016" name="BMC Genomics">
        <title>Combined genomic and structural analyses of a cultured magnetotactic bacterium reveals its niche adaptation to a dynamic environment.</title>
        <authorList>
            <person name="Araujo A.C."/>
            <person name="Morillo V."/>
            <person name="Cypriano J."/>
            <person name="Teixeira L.C."/>
            <person name="Leao P."/>
            <person name="Lyra S."/>
            <person name="Almeida L.G."/>
            <person name="Bazylinski D.A."/>
            <person name="Vasconcellos A.T."/>
            <person name="Abreu F."/>
            <person name="Lins U."/>
        </authorList>
    </citation>
    <scope>NUCLEOTIDE SEQUENCE [LARGE SCALE GENOMIC DNA]</scope>
    <source>
        <strain evidence="4 5">IT-1</strain>
    </source>
</reference>
<feature type="compositionally biased region" description="Low complexity" evidence="1">
    <location>
        <begin position="182"/>
        <end position="220"/>
    </location>
</feature>
<feature type="region of interest" description="Disordered" evidence="1">
    <location>
        <begin position="1"/>
        <end position="29"/>
    </location>
</feature>
<feature type="transmembrane region" description="Helical" evidence="2">
    <location>
        <begin position="136"/>
        <end position="156"/>
    </location>
</feature>
<feature type="compositionally biased region" description="Low complexity" evidence="1">
    <location>
        <begin position="226"/>
        <end position="244"/>
    </location>
</feature>
<keyword evidence="5" id="KW-1185">Reference proteome</keyword>
<gene>
    <name evidence="4" type="primary">rodZ</name>
    <name evidence="4" type="ORF">MAIT1_01323</name>
</gene>
<feature type="region of interest" description="Disordered" evidence="1">
    <location>
        <begin position="168"/>
        <end position="251"/>
    </location>
</feature>
<proteinExistence type="predicted"/>
<dbReference type="PANTHER" id="PTHR34475:SF1">
    <property type="entry name" value="CYTOSKELETON PROTEIN RODZ"/>
    <property type="match status" value="1"/>
</dbReference>
<feature type="compositionally biased region" description="Low complexity" evidence="1">
    <location>
        <begin position="298"/>
        <end position="330"/>
    </location>
</feature>
<dbReference type="Pfam" id="PF13464">
    <property type="entry name" value="RodZ_C"/>
    <property type="match status" value="1"/>
</dbReference>
<dbReference type="Proteomes" id="UP000194003">
    <property type="component" value="Unassembled WGS sequence"/>
</dbReference>
<comment type="caution">
    <text evidence="4">The sequence shown here is derived from an EMBL/GenBank/DDBJ whole genome shotgun (WGS) entry which is preliminary data.</text>
</comment>
<evidence type="ECO:0000313" key="4">
    <source>
        <dbReference type="EMBL" id="OSM01384.1"/>
    </source>
</evidence>
<dbReference type="GO" id="GO:0003677">
    <property type="term" value="F:DNA binding"/>
    <property type="evidence" value="ECO:0007669"/>
    <property type="project" value="InterPro"/>
</dbReference>
<dbReference type="Pfam" id="PF13413">
    <property type="entry name" value="HTH_25"/>
    <property type="match status" value="1"/>
</dbReference>
<dbReference type="STRING" id="1434232.MAIT1_01323"/>
<feature type="region of interest" description="Disordered" evidence="1">
    <location>
        <begin position="288"/>
        <end position="337"/>
    </location>
</feature>
<evidence type="ECO:0000256" key="2">
    <source>
        <dbReference type="SAM" id="Phobius"/>
    </source>
</evidence>
<evidence type="ECO:0000259" key="3">
    <source>
        <dbReference type="Pfam" id="PF13464"/>
    </source>
</evidence>
<dbReference type="InterPro" id="IPR050400">
    <property type="entry name" value="Bact_Cytoskel_RodZ"/>
</dbReference>
<keyword evidence="2" id="KW-0812">Transmembrane</keyword>
<sequence length="431" mass="45866">MSAIQPSDETVKIVSAPTQADEPPPELDEETLHGGLQALGARLRKAREEKGWSLEACHKQCRIRDTHLASLERGDVDALPGLTFAIGFMRVYSRHLGLPEQQMVKAFSQALNQRDEKLVTQYFPPPDSQSRGRPGLWLIAAGVLLLVGLYVGYEYWFSEQPQMADPIASPMAQPVGAQPADASASAGEEAPNGSSEAGAESSFSAAGEEGMSAPEAASESMESESSDQAQMEQPTPEPTPLTQQADREPMTQTPLREEPLQTAHAAPPSVVKPDLNAEVAVVAHAAQPEPEIPPMSVARAPEAAPSAPAEPTQPESTPTPTPDRAATPEPLSEEARPLTDSRVALVINENAWLLIKDGRGKTYKTGLYKAGRVIAIPTLGGPYVAKIGNAGGVSFLVDGQPAPPLGKPGQLIRKVTLSPAMIAARRRMESR</sequence>
<evidence type="ECO:0000256" key="1">
    <source>
        <dbReference type="SAM" id="MobiDB-lite"/>
    </source>
</evidence>
<name>A0A1Y2K2H2_9PROT</name>
<dbReference type="InterPro" id="IPR010982">
    <property type="entry name" value="Lambda_DNA-bd_dom_sf"/>
</dbReference>
<evidence type="ECO:0000313" key="5">
    <source>
        <dbReference type="Proteomes" id="UP000194003"/>
    </source>
</evidence>
<organism evidence="4 5">
    <name type="scientific">Magnetofaba australis IT-1</name>
    <dbReference type="NCBI Taxonomy" id="1434232"/>
    <lineage>
        <taxon>Bacteria</taxon>
        <taxon>Pseudomonadati</taxon>
        <taxon>Pseudomonadota</taxon>
        <taxon>Magnetococcia</taxon>
        <taxon>Magnetococcales</taxon>
        <taxon>Magnetococcaceae</taxon>
        <taxon>Magnetofaba</taxon>
    </lineage>
</organism>